<dbReference type="InterPro" id="IPR043168">
    <property type="entry name" value="DegV_C"/>
</dbReference>
<name>A0A6I4VYV7_9BACL</name>
<accession>A0A6I4VYV7</accession>
<gene>
    <name evidence="2" type="ORF">GSM42_05850</name>
</gene>
<dbReference type="Proteomes" id="UP000430692">
    <property type="component" value="Unassembled WGS sequence"/>
</dbReference>
<proteinExistence type="predicted"/>
<evidence type="ECO:0000313" key="3">
    <source>
        <dbReference type="Proteomes" id="UP000430692"/>
    </source>
</evidence>
<dbReference type="InterPro" id="IPR050270">
    <property type="entry name" value="DegV_domain_contain"/>
</dbReference>
<dbReference type="GO" id="GO:0008289">
    <property type="term" value="F:lipid binding"/>
    <property type="evidence" value="ECO:0007669"/>
    <property type="project" value="UniProtKB-KW"/>
</dbReference>
<reference evidence="2 3" key="1">
    <citation type="submission" date="2019-12" db="EMBL/GenBank/DDBJ databases">
        <title>Whole-genome analyses of novel actinobacteria.</title>
        <authorList>
            <person name="Sahin N."/>
            <person name="Saygin H."/>
        </authorList>
    </citation>
    <scope>NUCLEOTIDE SEQUENCE [LARGE SCALE GENOMIC DNA]</scope>
    <source>
        <strain evidence="2 3">KC615</strain>
    </source>
</reference>
<dbReference type="EMBL" id="WUUL01000003">
    <property type="protein sequence ID" value="MXQ53262.1"/>
    <property type="molecule type" value="Genomic_DNA"/>
</dbReference>
<dbReference type="PANTHER" id="PTHR33434">
    <property type="entry name" value="DEGV DOMAIN-CONTAINING PROTEIN DR_1986-RELATED"/>
    <property type="match status" value="1"/>
</dbReference>
<keyword evidence="1" id="KW-0446">Lipid-binding</keyword>
<protein>
    <submittedName>
        <fullName evidence="2">DegV family EDD domain-containing protein</fullName>
    </submittedName>
</protein>
<dbReference type="PANTHER" id="PTHR33434:SF2">
    <property type="entry name" value="FATTY ACID-BINDING PROTEIN TM_1468"/>
    <property type="match status" value="1"/>
</dbReference>
<dbReference type="Gene3D" id="3.40.50.10170">
    <property type="match status" value="1"/>
</dbReference>
<organism evidence="2 3">
    <name type="scientific">Shimazuella alba</name>
    <dbReference type="NCBI Taxonomy" id="2690964"/>
    <lineage>
        <taxon>Bacteria</taxon>
        <taxon>Bacillati</taxon>
        <taxon>Bacillota</taxon>
        <taxon>Bacilli</taxon>
        <taxon>Bacillales</taxon>
        <taxon>Thermoactinomycetaceae</taxon>
        <taxon>Shimazuella</taxon>
    </lineage>
</organism>
<comment type="caution">
    <text evidence="2">The sequence shown here is derived from an EMBL/GenBank/DDBJ whole genome shotgun (WGS) entry which is preliminary data.</text>
</comment>
<dbReference type="SUPFAM" id="SSF82549">
    <property type="entry name" value="DAK1/DegV-like"/>
    <property type="match status" value="1"/>
</dbReference>
<dbReference type="Pfam" id="PF02645">
    <property type="entry name" value="DegV"/>
    <property type="match status" value="1"/>
</dbReference>
<dbReference type="AlphaFoldDB" id="A0A6I4VYV7"/>
<sequence length="290" mass="31776">MGRVHVFTDSTADIPKKLQEELQIKVIPLKVHLDNQSYLDGETLAPEEFYKRLEVAEKLPTTSQPSPMDFCDAYKDAIKQGAKEIISIHLSSALSGTYQSAVLAKGMLEEEESISLTVVDSKSASYGIGVVVSAVARAALAGKSVEECLEIAEYFIENQQIYFLVDNLEYLKKGGRIGKASAAVGSLLNIKPILSINKHGELYAVEKVRGKNKAFGRILELIKEKIPAGPLSVTVIHADAQEEANRWMKVMEDQSEYELREKVISSIGPVIGTHTGAATLAYILVPLKEE</sequence>
<keyword evidence="3" id="KW-1185">Reference proteome</keyword>
<evidence type="ECO:0000313" key="2">
    <source>
        <dbReference type="EMBL" id="MXQ53262.1"/>
    </source>
</evidence>
<dbReference type="InterPro" id="IPR003797">
    <property type="entry name" value="DegV"/>
</dbReference>
<dbReference type="NCBIfam" id="TIGR00762">
    <property type="entry name" value="DegV"/>
    <property type="match status" value="1"/>
</dbReference>
<evidence type="ECO:0000256" key="1">
    <source>
        <dbReference type="ARBA" id="ARBA00023121"/>
    </source>
</evidence>
<dbReference type="PROSITE" id="PS51482">
    <property type="entry name" value="DEGV"/>
    <property type="match status" value="1"/>
</dbReference>
<dbReference type="Gene3D" id="3.30.1180.10">
    <property type="match status" value="1"/>
</dbReference>
<dbReference type="RefSeq" id="WP_160800619.1">
    <property type="nucleotide sequence ID" value="NZ_WUUL01000003.1"/>
</dbReference>